<protein>
    <submittedName>
        <fullName evidence="1">Uncharacterized protein</fullName>
    </submittedName>
</protein>
<sequence>MALGVDYSITVVSISLPTRRRLSNWIDGVPSSTIFFGHELPTFRPHNEDLPRRSKPIIQAQTHSRIQLGLILSCLLIAPVHAAS</sequence>
<evidence type="ECO:0000313" key="1">
    <source>
        <dbReference type="EMBL" id="KAG7059182.1"/>
    </source>
</evidence>
<dbReference type="EMBL" id="JAESDN010000001">
    <property type="protein sequence ID" value="KAG7059182.1"/>
    <property type="molecule type" value="Genomic_DNA"/>
</dbReference>
<dbReference type="AlphaFoldDB" id="A0A9P7RJF7"/>
<accession>A0A9P7RJF7</accession>
<proteinExistence type="predicted"/>
<dbReference type="Proteomes" id="UP000699042">
    <property type="component" value="Unassembled WGS sequence"/>
</dbReference>
<organism evidence="1 2">
    <name type="scientific">Colletotrichum scovillei</name>
    <dbReference type="NCBI Taxonomy" id="1209932"/>
    <lineage>
        <taxon>Eukaryota</taxon>
        <taxon>Fungi</taxon>
        <taxon>Dikarya</taxon>
        <taxon>Ascomycota</taxon>
        <taxon>Pezizomycotina</taxon>
        <taxon>Sordariomycetes</taxon>
        <taxon>Hypocreomycetidae</taxon>
        <taxon>Glomerellales</taxon>
        <taxon>Glomerellaceae</taxon>
        <taxon>Colletotrichum</taxon>
        <taxon>Colletotrichum acutatum species complex</taxon>
    </lineage>
</organism>
<keyword evidence="2" id="KW-1185">Reference proteome</keyword>
<gene>
    <name evidence="1" type="ORF">JMJ77_006550</name>
</gene>
<comment type="caution">
    <text evidence="1">The sequence shown here is derived from an EMBL/GenBank/DDBJ whole genome shotgun (WGS) entry which is preliminary data.</text>
</comment>
<name>A0A9P7RJF7_9PEZI</name>
<reference evidence="1" key="1">
    <citation type="submission" date="2021-05" db="EMBL/GenBank/DDBJ databases">
        <title>Comparative genomics of three Colletotrichum scovillei strains and genetic complementation revealed genes involved fungal growth and virulence on chili pepper.</title>
        <authorList>
            <person name="Hsieh D.-K."/>
            <person name="Chuang S.-C."/>
            <person name="Chen C.-Y."/>
            <person name="Chao Y.-T."/>
            <person name="Lu M.-Y.J."/>
            <person name="Lee M.-H."/>
            <person name="Shih M.-C."/>
        </authorList>
    </citation>
    <scope>NUCLEOTIDE SEQUENCE</scope>
    <source>
        <strain evidence="1">Coll-153</strain>
    </source>
</reference>
<evidence type="ECO:0000313" key="2">
    <source>
        <dbReference type="Proteomes" id="UP000699042"/>
    </source>
</evidence>